<feature type="compositionally biased region" description="Acidic residues" evidence="1">
    <location>
        <begin position="484"/>
        <end position="496"/>
    </location>
</feature>
<feature type="compositionally biased region" description="Basic residues" evidence="1">
    <location>
        <begin position="388"/>
        <end position="398"/>
    </location>
</feature>
<name>A0A9P7V453_9AGAR</name>
<feature type="region of interest" description="Disordered" evidence="1">
    <location>
        <begin position="1"/>
        <end position="102"/>
    </location>
</feature>
<feature type="compositionally biased region" description="Polar residues" evidence="1">
    <location>
        <begin position="527"/>
        <end position="555"/>
    </location>
</feature>
<evidence type="ECO:0000313" key="3">
    <source>
        <dbReference type="Proteomes" id="UP001049176"/>
    </source>
</evidence>
<sequence length="722" mass="78383">MSSSSSPPPSYSSKDMEACLGKEEKEQSATVDHEENGGHSPSRSSNHSLYSGGDDKEERNSIRSREKRRSHRSSRHHHQRDDKSSSPKPAASVKDLSEKDLDRIARKHMRRSQLCGPEFLEELAKNGAAEGYEEDGQKFRVVAGSEARSIYNEVLREDAERTIHDFKPEITPSAHSRDHRHGPVVFAFPVHTPATLRAGGRKVVDYYMTWKGKTGTHHLKGERRKKDFLEPEFMKIAQGLDEYVKNRLSTLSTSPLEENGKGKDESNQPTMPTSHSAPPAPQSIDDSGPLIPPRPPGLSASLRDSNPSVLSLPYLGATGARSPLLLRVTNPDPASSSGSDSKRASLVVEPLTSSATKRTHKKHDEASKPSGKHTSSLEPVVEDDESSRKHRHKHRRSRREANGSSESLSGSSTSSSRKKKRSKDEILIVLLDSDHEKDKVSRLKRNNSARLPSRRTSTRSSPWNAPAATSNGEIHRYVPGVHDEPDDDEDSSGEEGELPRIPMESALKALGLHPHNSSMPNLAHPSHPSQQPTPASIQSSLHVASPYRRSTTLPTPMSIHQALPPTSSPYHLGERPEIYSTPYSFSTPNLPHAHSSPASPLGGAHGSLAPNTSYVMPWVSPDYASTPIPTVGSLPPGEHPAASASVYSSPYVPPVQAPYPYSNAGTPSRVPLQIYASPNSAMNRTSPFVGASGSGAGGGMVPLPALSVYAPSPCMRSEAQLY</sequence>
<dbReference type="EMBL" id="CM032181">
    <property type="protein sequence ID" value="KAG7100014.1"/>
    <property type="molecule type" value="Genomic_DNA"/>
</dbReference>
<feature type="region of interest" description="Disordered" evidence="1">
    <location>
        <begin position="252"/>
        <end position="305"/>
    </location>
</feature>
<feature type="compositionally biased region" description="Pro residues" evidence="1">
    <location>
        <begin position="1"/>
        <end position="10"/>
    </location>
</feature>
<evidence type="ECO:0000256" key="1">
    <source>
        <dbReference type="SAM" id="MobiDB-lite"/>
    </source>
</evidence>
<feature type="compositionally biased region" description="Low complexity" evidence="1">
    <location>
        <begin position="404"/>
        <end position="415"/>
    </location>
</feature>
<dbReference type="Proteomes" id="UP001049176">
    <property type="component" value="Chromosome 1"/>
</dbReference>
<feature type="compositionally biased region" description="Basic residues" evidence="1">
    <location>
        <begin position="442"/>
        <end position="457"/>
    </location>
</feature>
<reference evidence="2" key="1">
    <citation type="journal article" date="2021" name="Genome Biol. Evol.">
        <title>The assembled and annotated genome of the fairy-ring fungus Marasmius oreades.</title>
        <authorList>
            <person name="Hiltunen M."/>
            <person name="Ament-Velasquez S.L."/>
            <person name="Johannesson H."/>
        </authorList>
    </citation>
    <scope>NUCLEOTIDE SEQUENCE</scope>
    <source>
        <strain evidence="2">03SP1</strain>
    </source>
</reference>
<dbReference type="OrthoDB" id="3048996at2759"/>
<gene>
    <name evidence="2" type="ORF">E1B28_001801</name>
</gene>
<feature type="compositionally biased region" description="Polar residues" evidence="1">
    <location>
        <begin position="39"/>
        <end position="49"/>
    </location>
</feature>
<dbReference type="AlphaFoldDB" id="A0A9P7V453"/>
<feature type="region of interest" description="Disordered" evidence="1">
    <location>
        <begin position="512"/>
        <end position="575"/>
    </location>
</feature>
<feature type="region of interest" description="Disordered" evidence="1">
    <location>
        <begin position="326"/>
        <end position="422"/>
    </location>
</feature>
<dbReference type="RefSeq" id="XP_043016484.1">
    <property type="nucleotide sequence ID" value="XM_043147770.1"/>
</dbReference>
<dbReference type="KEGG" id="more:E1B28_001801"/>
<feature type="compositionally biased region" description="Basic and acidic residues" evidence="1">
    <location>
        <begin position="14"/>
        <end position="37"/>
    </location>
</feature>
<evidence type="ECO:0000313" key="2">
    <source>
        <dbReference type="EMBL" id="KAG7100014.1"/>
    </source>
</evidence>
<proteinExistence type="predicted"/>
<dbReference type="GeneID" id="66070877"/>
<feature type="region of interest" description="Disordered" evidence="1">
    <location>
        <begin position="437"/>
        <end position="498"/>
    </location>
</feature>
<comment type="caution">
    <text evidence="2">The sequence shown here is derived from an EMBL/GenBank/DDBJ whole genome shotgun (WGS) entry which is preliminary data.</text>
</comment>
<feature type="compositionally biased region" description="Basic residues" evidence="1">
    <location>
        <begin position="65"/>
        <end position="78"/>
    </location>
</feature>
<protein>
    <submittedName>
        <fullName evidence="2">Uncharacterized protein</fullName>
    </submittedName>
</protein>
<accession>A0A9P7V453</accession>
<keyword evidence="3" id="KW-1185">Reference proteome</keyword>
<feature type="compositionally biased region" description="Polar residues" evidence="1">
    <location>
        <begin position="267"/>
        <end position="276"/>
    </location>
</feature>
<organism evidence="2 3">
    <name type="scientific">Marasmius oreades</name>
    <name type="common">fairy-ring Marasmius</name>
    <dbReference type="NCBI Taxonomy" id="181124"/>
    <lineage>
        <taxon>Eukaryota</taxon>
        <taxon>Fungi</taxon>
        <taxon>Dikarya</taxon>
        <taxon>Basidiomycota</taxon>
        <taxon>Agaricomycotina</taxon>
        <taxon>Agaricomycetes</taxon>
        <taxon>Agaricomycetidae</taxon>
        <taxon>Agaricales</taxon>
        <taxon>Marasmiineae</taxon>
        <taxon>Marasmiaceae</taxon>
        <taxon>Marasmius</taxon>
    </lineage>
</organism>
<feature type="compositionally biased region" description="Basic and acidic residues" evidence="1">
    <location>
        <begin position="53"/>
        <end position="64"/>
    </location>
</feature>